<dbReference type="SUPFAM" id="SSF53187">
    <property type="entry name" value="Zn-dependent exopeptidases"/>
    <property type="match status" value="1"/>
</dbReference>
<dbReference type="OrthoDB" id="9778250at2"/>
<evidence type="ECO:0000313" key="3">
    <source>
        <dbReference type="Proteomes" id="UP000245539"/>
    </source>
</evidence>
<gene>
    <name evidence="2" type="ORF">DKW60_06580</name>
</gene>
<protein>
    <recommendedName>
        <fullName evidence="4">Peptidase M28 domain-containing protein</fullName>
    </recommendedName>
</protein>
<evidence type="ECO:0000313" key="2">
    <source>
        <dbReference type="EMBL" id="PWQ99099.1"/>
    </source>
</evidence>
<keyword evidence="1" id="KW-0472">Membrane</keyword>
<dbReference type="Proteomes" id="UP000245539">
    <property type="component" value="Unassembled WGS sequence"/>
</dbReference>
<organism evidence="2 3">
    <name type="scientific">Leucothrix pacifica</name>
    <dbReference type="NCBI Taxonomy" id="1247513"/>
    <lineage>
        <taxon>Bacteria</taxon>
        <taxon>Pseudomonadati</taxon>
        <taxon>Pseudomonadota</taxon>
        <taxon>Gammaproteobacteria</taxon>
        <taxon>Thiotrichales</taxon>
        <taxon>Thiotrichaceae</taxon>
        <taxon>Leucothrix</taxon>
    </lineage>
</organism>
<feature type="transmembrane region" description="Helical" evidence="1">
    <location>
        <begin position="12"/>
        <end position="33"/>
    </location>
</feature>
<proteinExistence type="predicted"/>
<dbReference type="EMBL" id="QGKM01000013">
    <property type="protein sequence ID" value="PWQ99099.1"/>
    <property type="molecule type" value="Genomic_DNA"/>
</dbReference>
<keyword evidence="1" id="KW-0812">Transmembrane</keyword>
<dbReference type="RefSeq" id="WP_109836860.1">
    <property type="nucleotide sequence ID" value="NZ_QGKM01000013.1"/>
</dbReference>
<sequence>MLSRFIARTLDWLIAIVVVCAVLWFLITQPLLLPVKAVNDPPQVNQSNLQNHVTNLIHINTSRELASEALSADNYIFNYFSRLGKPSQQGYTTMGGRHTNVRLRLGPRTSERVVIGVQYLPPTDSTRKYWNPSGVAAFLEAARLLSAIDQELPISVEFVAYASAGVAANGTLEMGSYHHAKLLRDANIPVKLMISLKSVGYFTEKENSQRYPFSFMNMLYPDQGNFIALSSRFQDFTTTRSVKGSFASILGLPVESFSAPENFPLVTGSDHVNYWLNDYPAVQVSDMLSLRVSDGYMPESVVLNYAQVARVVLALAKSVTDLGGGAETENEPTGESDYFSVLKGRISDFFE</sequence>
<dbReference type="AlphaFoldDB" id="A0A317CL75"/>
<evidence type="ECO:0000256" key="1">
    <source>
        <dbReference type="SAM" id="Phobius"/>
    </source>
</evidence>
<keyword evidence="3" id="KW-1185">Reference proteome</keyword>
<reference evidence="2 3" key="1">
    <citation type="submission" date="2018-05" db="EMBL/GenBank/DDBJ databases">
        <title>Leucothrix arctica sp. nov., isolated from Arctic seawater.</title>
        <authorList>
            <person name="Choi A."/>
            <person name="Baek K."/>
        </authorList>
    </citation>
    <scope>NUCLEOTIDE SEQUENCE [LARGE SCALE GENOMIC DNA]</scope>
    <source>
        <strain evidence="2 3">JCM 18388</strain>
    </source>
</reference>
<dbReference type="Gene3D" id="3.40.630.10">
    <property type="entry name" value="Zn peptidases"/>
    <property type="match status" value="1"/>
</dbReference>
<comment type="caution">
    <text evidence="2">The sequence shown here is derived from an EMBL/GenBank/DDBJ whole genome shotgun (WGS) entry which is preliminary data.</text>
</comment>
<accession>A0A317CL75</accession>
<evidence type="ECO:0008006" key="4">
    <source>
        <dbReference type="Google" id="ProtNLM"/>
    </source>
</evidence>
<name>A0A317CL75_9GAMM</name>
<keyword evidence="1" id="KW-1133">Transmembrane helix</keyword>